<dbReference type="AlphaFoldDB" id="A0A239BV45"/>
<dbReference type="InterPro" id="IPR042100">
    <property type="entry name" value="Bug_dom1"/>
</dbReference>
<protein>
    <submittedName>
        <fullName evidence="3">Tripartite-type tricarboxylate transporter, receptor component TctC</fullName>
    </submittedName>
</protein>
<dbReference type="EMBL" id="FZOT01000001">
    <property type="protein sequence ID" value="SNS11897.1"/>
    <property type="molecule type" value="Genomic_DNA"/>
</dbReference>
<evidence type="ECO:0000256" key="2">
    <source>
        <dbReference type="SAM" id="SignalP"/>
    </source>
</evidence>
<organism evidence="3 4">
    <name type="scientific">Noviherbaspirillum humi</name>
    <dbReference type="NCBI Taxonomy" id="1688639"/>
    <lineage>
        <taxon>Bacteria</taxon>
        <taxon>Pseudomonadati</taxon>
        <taxon>Pseudomonadota</taxon>
        <taxon>Betaproteobacteria</taxon>
        <taxon>Burkholderiales</taxon>
        <taxon>Oxalobacteraceae</taxon>
        <taxon>Noviherbaspirillum</taxon>
    </lineage>
</organism>
<feature type="signal peptide" evidence="2">
    <location>
        <begin position="1"/>
        <end position="38"/>
    </location>
</feature>
<keyword evidence="3" id="KW-0675">Receptor</keyword>
<sequence>MRQNLAPSLPRRRACIRLLGLGLTAATMSLAMSHAAHAADPYPSRPIKVILPFPPGGSSDSVLRLVGQKLSELLKQPVIVDNRPGANGVLGAEIAAKSAPDGYTALFTDRGALAINPSLYKKLTYDPIKDFKFAGVVVWAPYVLVANPKVPASTMTELVNYAKKNPGKLNYASFGIGSMTQMGMESLNERFGTAITHIPYKGGGPAATATMSGEVDLSLATVGTASGPIKAGKLKPLVYGNSDRSPQLPQVATIVEAGGKADTIPPTFFGFAFPARTPDDIVKKFSAEVKRVLAMPEVADKLVENGYVIGKMSPEDMSDTLKHDVVEFGRLAKKLGIEPE</sequence>
<dbReference type="PANTHER" id="PTHR42928:SF5">
    <property type="entry name" value="BLR1237 PROTEIN"/>
    <property type="match status" value="1"/>
</dbReference>
<dbReference type="CDD" id="cd07012">
    <property type="entry name" value="PBP2_Bug_TTT"/>
    <property type="match status" value="1"/>
</dbReference>
<dbReference type="Pfam" id="PF03401">
    <property type="entry name" value="TctC"/>
    <property type="match status" value="1"/>
</dbReference>
<reference evidence="3 4" key="1">
    <citation type="submission" date="2017-06" db="EMBL/GenBank/DDBJ databases">
        <authorList>
            <person name="Kim H.J."/>
            <person name="Triplett B.A."/>
        </authorList>
    </citation>
    <scope>NUCLEOTIDE SEQUENCE [LARGE SCALE GENOMIC DNA]</scope>
    <source>
        <strain evidence="3 4">U15</strain>
    </source>
</reference>
<keyword evidence="4" id="KW-1185">Reference proteome</keyword>
<keyword evidence="2" id="KW-0732">Signal</keyword>
<name>A0A239BV45_9BURK</name>
<dbReference type="Gene3D" id="3.40.190.10">
    <property type="entry name" value="Periplasmic binding protein-like II"/>
    <property type="match status" value="1"/>
</dbReference>
<dbReference type="Proteomes" id="UP000198284">
    <property type="component" value="Unassembled WGS sequence"/>
</dbReference>
<accession>A0A239BV45</accession>
<dbReference type="PANTHER" id="PTHR42928">
    <property type="entry name" value="TRICARBOXYLATE-BINDING PROTEIN"/>
    <property type="match status" value="1"/>
</dbReference>
<evidence type="ECO:0000313" key="3">
    <source>
        <dbReference type="EMBL" id="SNS11897.1"/>
    </source>
</evidence>
<comment type="similarity">
    <text evidence="1">Belongs to the UPF0065 (bug) family.</text>
</comment>
<evidence type="ECO:0000313" key="4">
    <source>
        <dbReference type="Proteomes" id="UP000198284"/>
    </source>
</evidence>
<dbReference type="SUPFAM" id="SSF53850">
    <property type="entry name" value="Periplasmic binding protein-like II"/>
    <property type="match status" value="1"/>
</dbReference>
<gene>
    <name evidence="3" type="ORF">SAMN06265795_101107</name>
</gene>
<dbReference type="RefSeq" id="WP_176442275.1">
    <property type="nucleotide sequence ID" value="NZ_FZOT01000001.1"/>
</dbReference>
<dbReference type="Gene3D" id="3.40.190.150">
    <property type="entry name" value="Bordetella uptake gene, domain 1"/>
    <property type="match status" value="1"/>
</dbReference>
<evidence type="ECO:0000256" key="1">
    <source>
        <dbReference type="ARBA" id="ARBA00006987"/>
    </source>
</evidence>
<proteinExistence type="inferred from homology"/>
<dbReference type="PIRSF" id="PIRSF017082">
    <property type="entry name" value="YflP"/>
    <property type="match status" value="1"/>
</dbReference>
<feature type="chain" id="PRO_5012104983" evidence="2">
    <location>
        <begin position="39"/>
        <end position="340"/>
    </location>
</feature>
<dbReference type="InterPro" id="IPR005064">
    <property type="entry name" value="BUG"/>
</dbReference>